<dbReference type="NCBIfam" id="TIGR04131">
    <property type="entry name" value="Bac_Flav_CTERM"/>
    <property type="match status" value="1"/>
</dbReference>
<dbReference type="InterPro" id="IPR026341">
    <property type="entry name" value="T9SS_type_B"/>
</dbReference>
<name>A0ABT2ISI2_9FLAO</name>
<evidence type="ECO:0000313" key="2">
    <source>
        <dbReference type="EMBL" id="MCT2561778.1"/>
    </source>
</evidence>
<keyword evidence="3" id="KW-1185">Reference proteome</keyword>
<sequence>MLLQCIKDKQLSPAGISMKIPAFIFILLLSSVVTKGADLYWIGGSGKWSDINHWSLSSGNSGGQLSPSIPQSGDHVIFDLNSGFTPGSKTVNINQESSCHDFTVTGVSEALIFEGHILNIYGSADFQTGTILNNTMYLKSRDSDTVDFNSGVSGYAAIYFLGSGSYLISGSLKSNGRMYFLRGSLDFGSSVITTSFFDEGGCCGTVPAPPVEPRSLNLGSSIFTLTGRNSQSNSQSPSWKYTGNTLITGNSQINLSKSADDGYGVSFMGKNGHAYNHVNFTSTVNPLNPSPSAWYQVAGGNSTFKKLSFAGSGLIASNCTIDTLKLGRSRTYYIYGTQQIGTIQNPTANCEPLWTLSGFGNTQATIKSSHPLNLQNVRLNYLKAVGSELFSVNNGVDGGQNSGWVFVSRPKDFYWIGGGGNWNDPTHWTTHNDGTPSGGCQPTRYDNVFFNRFSGKISSENPVIINSSDAECKNISWNDVPGSPVFKTATPKNMLGIFGSCTWQKGLIYQIATTHYMSIDTGNTLTSNEVKIQGDTYFLTGGQWTFKDTFSSPENDIVFRNGHLNTNSQAVIVKNFGSTTSGLGVRTLTLGNSVITVNGDWGYINFGGSPIHLDAGSSQINMASNNAYFYYNSGLTYHNLTFTSTTGTSSLSSTLYSLATPCTFNKLTFASSGFINAGGHPTPLAITHLSLAASKKYILGTNMEIKVSNFTVDGPTCSGLLELGSNSPGTRARLNLLHPTTLMNAKISDINAIGSPLKVTGGLDGGNNLNVTTIPHTSRNFYWIGGNGNWSDLDHWTSRADGTPDSTNPCLPTAMDHVFFNKFSGTNYTVNIDVPANCNNMTWEDVKGSKPKIKALQSNPLDISGSLILQAGMHYDVERTNFISANAGNTITTNNVVMGYTAANATTKGVFFNSTKGTWMLTDVFNVRNFGVTSGTFDTNNHPVNAENYCSETISDGFAAILSLGSSVINIAGYWDGASIKILNAGTSTINMNGTMSGSNSSGGGVSNNEFRSRAGLVYSDLNFLNEALAGKIAGYDAVSGNTFNNVSFAGESRIDGSHRFNILTLGTNKDAHLMSGSTQTVNRLISHSSCKIWEFNSIDPTLRATVKSTSDISLSHVRMSGIEVMGGAHYSAKGIDQGNNSGWDFSLPETKNLYWIGGSGSWSDPSHWTTNADGTFSGGCLPSRFDNVFFNEHSGESPVINGIGIAEFHNMTWNGVHGKPTISMALACYGSMTLQSSLTHYGAVQFLSEEESTITTNGAVVGAQFDVQFSGTGTYTLIDDFTTNAKIRFTRGTLNTNGKTLKALSFTGIETEDHPLSLQLGASKIYLTYDGEGWSYTGSHLDAGTSHIKLIQAATNFKGKDGASYHAITFDAGENSTNRLYGSISVDKLTFSSKNSIYQIQAGKTVTIGNQLQMSGNNCSTVQVQSTTPGTQANVCLQGGNTTYNYISLKDINASCLPLTILAQSTNGGNTTHINFQPSAGEGIGALGPDIKICAAHLPFTLDGTALMPNDNSTIEWTNVTTGKVIGAGIKQTVTTGGTYRIKVVYGPNCEVTDDIVLTIDPVTDLAAHIKLTQPTCLVANGTLTITAVPDVIYSVDGSPYSSILYYELSTGQHTITAKNNAGCISDILLIAIDPLPLPPTASISYGSTKFTASGKIDAIQTGTSGGTFSSFPLGLIIDPITGTIDLSSSTPDQSYTITYTFSGGGCTGSTTTAIKINPTPAAIAYPLSDYCAVGVIHCIQTGPKNGSYASIPAGLSIDRIAGTIVLSESIPGMYEIIYTYQDGSIQKTVSTTLIVNPLPKVSISSSLGTELLKGQTITLTASGGISYAWVGPSIQSGHNTESIKITPQQTTTYKVIATNTNGCTSLTEFTITVIDKKLPIPNNVITPGNDGKNDTWIIKNIEYYPNNSVRIFDRAGRLLYSKSGYSNDWDGTIEGKLLHEDAYIYIIEPGNNVRPIKGTVSIIREHQ</sequence>
<dbReference type="EMBL" id="JAOAMU010000002">
    <property type="protein sequence ID" value="MCT2561778.1"/>
    <property type="molecule type" value="Genomic_DNA"/>
</dbReference>
<protein>
    <submittedName>
        <fullName evidence="2">Gliding motility-associated C-terminal domain-containing protein</fullName>
    </submittedName>
</protein>
<dbReference type="Pfam" id="PF13585">
    <property type="entry name" value="CHU_C"/>
    <property type="match status" value="1"/>
</dbReference>
<keyword evidence="1" id="KW-0812">Transmembrane</keyword>
<gene>
    <name evidence="2" type="ORF">N0B48_07775</name>
</gene>
<evidence type="ECO:0000256" key="1">
    <source>
        <dbReference type="SAM" id="Phobius"/>
    </source>
</evidence>
<evidence type="ECO:0000313" key="3">
    <source>
        <dbReference type="Proteomes" id="UP001525566"/>
    </source>
</evidence>
<keyword evidence="1" id="KW-0472">Membrane</keyword>
<dbReference type="RefSeq" id="WP_259838024.1">
    <property type="nucleotide sequence ID" value="NZ_JAOAMU010000002.1"/>
</dbReference>
<dbReference type="Proteomes" id="UP001525566">
    <property type="component" value="Unassembled WGS sequence"/>
</dbReference>
<reference evidence="2 3" key="1">
    <citation type="submission" date="2022-09" db="EMBL/GenBank/DDBJ databases">
        <title>Chryseobacterium oleae sp.nov., isolated from the inter-root soil of Pyrola calliantha H. Andr. in Tibet.</title>
        <authorList>
            <person name="Li Z."/>
        </authorList>
    </citation>
    <scope>NUCLEOTIDE SEQUENCE [LARGE SCALE GENOMIC DNA]</scope>
    <source>
        <strain evidence="3">pc1-10</strain>
    </source>
</reference>
<comment type="caution">
    <text evidence="2">The sequence shown here is derived from an EMBL/GenBank/DDBJ whole genome shotgun (WGS) entry which is preliminary data.</text>
</comment>
<proteinExistence type="predicted"/>
<keyword evidence="1" id="KW-1133">Transmembrane helix</keyword>
<accession>A0ABT2ISI2</accession>
<organism evidence="2 3">
    <name type="scientific">Chryseobacterium herbae</name>
    <dbReference type="NCBI Taxonomy" id="2976476"/>
    <lineage>
        <taxon>Bacteria</taxon>
        <taxon>Pseudomonadati</taxon>
        <taxon>Bacteroidota</taxon>
        <taxon>Flavobacteriia</taxon>
        <taxon>Flavobacteriales</taxon>
        <taxon>Weeksellaceae</taxon>
        <taxon>Chryseobacterium group</taxon>
        <taxon>Chryseobacterium</taxon>
    </lineage>
</organism>
<feature type="transmembrane region" description="Helical" evidence="1">
    <location>
        <begin position="20"/>
        <end position="42"/>
    </location>
</feature>